<comment type="caution">
    <text evidence="1">The sequence shown here is derived from an EMBL/GenBank/DDBJ whole genome shotgun (WGS) entry which is preliminary data.</text>
</comment>
<sequence length="113" mass="12880">FHSASLRLVSRPALPSQWKPPMGVRFASNLIGKPMNFPMWCSSIGIQFTVIGFYHVPGFRLFRRPLLAQPTDVPWLRLRDAAPTLAPAPSTNVEHHQGYELLLSRLSAYRRRI</sequence>
<evidence type="ECO:0000313" key="2">
    <source>
        <dbReference type="Proteomes" id="UP000807159"/>
    </source>
</evidence>
<organism evidence="1 2">
    <name type="scientific">Populus deltoides</name>
    <name type="common">Eastern poplar</name>
    <name type="synonym">Eastern cottonwood</name>
    <dbReference type="NCBI Taxonomy" id="3696"/>
    <lineage>
        <taxon>Eukaryota</taxon>
        <taxon>Viridiplantae</taxon>
        <taxon>Streptophyta</taxon>
        <taxon>Embryophyta</taxon>
        <taxon>Tracheophyta</taxon>
        <taxon>Spermatophyta</taxon>
        <taxon>Magnoliopsida</taxon>
        <taxon>eudicotyledons</taxon>
        <taxon>Gunneridae</taxon>
        <taxon>Pentapetalae</taxon>
        <taxon>rosids</taxon>
        <taxon>fabids</taxon>
        <taxon>Malpighiales</taxon>
        <taxon>Salicaceae</taxon>
        <taxon>Saliceae</taxon>
        <taxon>Populus</taxon>
    </lineage>
</organism>
<dbReference type="EMBL" id="JACEGQ020000014">
    <property type="protein sequence ID" value="KAH8487844.1"/>
    <property type="molecule type" value="Genomic_DNA"/>
</dbReference>
<protein>
    <submittedName>
        <fullName evidence="1">Uncharacterized protein</fullName>
    </submittedName>
</protein>
<name>A0A8T2X5B1_POPDE</name>
<evidence type="ECO:0000313" key="1">
    <source>
        <dbReference type="EMBL" id="KAH8487844.1"/>
    </source>
</evidence>
<dbReference type="AlphaFoldDB" id="A0A8T2X5B1"/>
<accession>A0A8T2X5B1</accession>
<reference evidence="1" key="1">
    <citation type="journal article" date="2021" name="J. Hered.">
        <title>Genome Assembly of Salicaceae Populus deltoides (Eastern Cottonwood) I-69 Based on Nanopore Sequencing and Hi-C Technologies.</title>
        <authorList>
            <person name="Bai S."/>
            <person name="Wu H."/>
            <person name="Zhang J."/>
            <person name="Pan Z."/>
            <person name="Zhao W."/>
            <person name="Li Z."/>
            <person name="Tong C."/>
        </authorList>
    </citation>
    <scope>NUCLEOTIDE SEQUENCE</scope>
    <source>
        <tissue evidence="1">Leaf</tissue>
    </source>
</reference>
<feature type="non-terminal residue" evidence="1">
    <location>
        <position position="113"/>
    </location>
</feature>
<dbReference type="Proteomes" id="UP000807159">
    <property type="component" value="Chromosome 14"/>
</dbReference>
<proteinExistence type="predicted"/>
<keyword evidence="2" id="KW-1185">Reference proteome</keyword>
<gene>
    <name evidence="1" type="ORF">H0E87_023786</name>
</gene>